<sequence>MTDEYSTDLQILNLAFRCHTYAGWNSLHDICARAGTGKVEAATVFESYLGPETRKATQGISVCSYVSLILSVGNEDRLDRLRPINRNGVLQSTLVRFGVPLTRFFAASCCKSQPSNENATATKNSCHIKGATLKICSHAAKRRAKATEVK</sequence>
<name>A0A7Y1MWU1_9PSED</name>
<accession>A0A7Y1MWU1</accession>
<dbReference type="RefSeq" id="WP_154220724.1">
    <property type="nucleotide sequence ID" value="NZ_CBCRYT010000136.1"/>
</dbReference>
<comment type="caution">
    <text evidence="1">The sequence shown here is derived from an EMBL/GenBank/DDBJ whole genome shotgun (WGS) entry which is preliminary data.</text>
</comment>
<evidence type="ECO:0000313" key="1">
    <source>
        <dbReference type="EMBL" id="NNA99472.1"/>
    </source>
</evidence>
<protein>
    <submittedName>
        <fullName evidence="1">Uncharacterized protein</fullName>
    </submittedName>
</protein>
<gene>
    <name evidence="1" type="ORF">HBO33_30520</name>
</gene>
<proteinExistence type="predicted"/>
<evidence type="ECO:0000313" key="2">
    <source>
        <dbReference type="Proteomes" id="UP000542111"/>
    </source>
</evidence>
<dbReference type="EMBL" id="JAAQYP010000105">
    <property type="protein sequence ID" value="NNA99472.1"/>
    <property type="molecule type" value="Genomic_DNA"/>
</dbReference>
<organism evidence="1 2">
    <name type="scientific">Pseudomonas gessardii</name>
    <dbReference type="NCBI Taxonomy" id="78544"/>
    <lineage>
        <taxon>Bacteria</taxon>
        <taxon>Pseudomonadati</taxon>
        <taxon>Pseudomonadota</taxon>
        <taxon>Gammaproteobacteria</taxon>
        <taxon>Pseudomonadales</taxon>
        <taxon>Pseudomonadaceae</taxon>
        <taxon>Pseudomonas</taxon>
    </lineage>
</organism>
<dbReference type="GeneID" id="70105247"/>
<dbReference type="AlphaFoldDB" id="A0A7Y1MWU1"/>
<dbReference type="Proteomes" id="UP000542111">
    <property type="component" value="Unassembled WGS sequence"/>
</dbReference>
<reference evidence="1 2" key="1">
    <citation type="journal article" date="2020" name="Front. Microbiol.">
        <title>Genetic Organization of the aprX-lipA2 Operon Affects the Proteolytic Potential of Pseudomonas Species in Milk.</title>
        <authorList>
            <person name="Maier C."/>
            <person name="Huptas C."/>
            <person name="von Neubeck M."/>
            <person name="Scherer S."/>
            <person name="Wenning M."/>
            <person name="Lucking G."/>
        </authorList>
    </citation>
    <scope>NUCLEOTIDE SEQUENCE [LARGE SCALE GENOMIC DNA]</scope>
    <source>
        <strain evidence="1 2">G4779</strain>
    </source>
</reference>